<dbReference type="Pfam" id="PF00364">
    <property type="entry name" value="Biotin_lipoyl"/>
    <property type="match status" value="2"/>
</dbReference>
<dbReference type="Proteomes" id="UP000675881">
    <property type="component" value="Chromosome 8"/>
</dbReference>
<comment type="cofactor">
    <cofactor evidence="3">
        <name>(R)-lipoate</name>
        <dbReference type="ChEBI" id="CHEBI:83088"/>
    </cofactor>
</comment>
<dbReference type="InterPro" id="IPR011053">
    <property type="entry name" value="Single_hybrid_motif"/>
</dbReference>
<evidence type="ECO:0000256" key="2">
    <source>
        <dbReference type="ARBA" id="ARBA00022823"/>
    </source>
</evidence>
<dbReference type="InterPro" id="IPR045257">
    <property type="entry name" value="E2/Pdx1"/>
</dbReference>
<dbReference type="Pfam" id="PF00198">
    <property type="entry name" value="2-oxoacid_dh"/>
    <property type="match status" value="1"/>
</dbReference>
<proteinExistence type="inferred from homology"/>
<dbReference type="SUPFAM" id="SSF52777">
    <property type="entry name" value="CoA-dependent acyltransferases"/>
    <property type="match status" value="1"/>
</dbReference>
<dbReference type="GO" id="GO:0016746">
    <property type="term" value="F:acyltransferase activity"/>
    <property type="evidence" value="ECO:0007669"/>
    <property type="project" value="UniProtKB-KW"/>
</dbReference>
<sequence>MLRSLECILRRETLLSRSRLGSQRFLRTSPLALKFELRMPSLSPTMTEGKIVNWCKKEGESISAGSAICEIQTDKAVVSLDADDDWILAKILKDENSGSLSVGELIGIAAEDGEDWKLIASEDSSSSRTPVKMPSLSPTMTEGTIIEWKKKEGDMLVSGDVLCEIQTDKAVVAMEIDDDAVLAKILVKEGTEGVKIGELIALIVEEGEEWKKVRSPPEESKADSTNPPVINKEASQDKSGPATNLLIAQYGIDPDKLEASGPKGLIKEDVLNFISKNNLQPIHISQHPPSQPKKAGAEHDSKKASVAPSPPRPSSGYTDTPVSSMRGVIAKRLTEYDPISNNLELSYQLMISLLRPSQLPCNIVPEMNLNVKGEDFEVMSNIDVSVAVATKSGLITPIVKDADQKSLQDISNSVKDLASRARDNQNLHYMNFKGALLLYPI</sequence>
<dbReference type="Gene3D" id="3.30.559.10">
    <property type="entry name" value="Chloramphenicol acetyltransferase-like domain"/>
    <property type="match status" value="1"/>
</dbReference>
<dbReference type="PANTHER" id="PTHR23151:SF90">
    <property type="entry name" value="DIHYDROLIPOYLLYSINE-RESIDUE ACETYLTRANSFERASE COMPONENT OF PYRUVATE DEHYDROGENASE COMPLEX, MITOCHONDRIAL-RELATED"/>
    <property type="match status" value="1"/>
</dbReference>
<keyword evidence="3 5" id="KW-0012">Acyltransferase</keyword>
<dbReference type="EC" id="2.3.1.-" evidence="3"/>
<dbReference type="InterPro" id="IPR023213">
    <property type="entry name" value="CAT-like_dom_sf"/>
</dbReference>
<keyword evidence="2 3" id="KW-0450">Lipoyl</keyword>
<organism evidence="5 6">
    <name type="scientific">Lepeophtheirus salmonis</name>
    <name type="common">Salmon louse</name>
    <name type="synonym">Caligus salmonis</name>
    <dbReference type="NCBI Taxonomy" id="72036"/>
    <lineage>
        <taxon>Eukaryota</taxon>
        <taxon>Metazoa</taxon>
        <taxon>Ecdysozoa</taxon>
        <taxon>Arthropoda</taxon>
        <taxon>Crustacea</taxon>
        <taxon>Multicrustacea</taxon>
        <taxon>Hexanauplia</taxon>
        <taxon>Copepoda</taxon>
        <taxon>Siphonostomatoida</taxon>
        <taxon>Caligidae</taxon>
        <taxon>Lepeophtheirus</taxon>
    </lineage>
</organism>
<dbReference type="PROSITE" id="PS50968">
    <property type="entry name" value="BIOTINYL_LIPOYL"/>
    <property type="match status" value="2"/>
</dbReference>
<dbReference type="Gene3D" id="2.40.50.100">
    <property type="match status" value="2"/>
</dbReference>
<dbReference type="InterPro" id="IPR036625">
    <property type="entry name" value="E3-bd_dom_sf"/>
</dbReference>
<gene>
    <name evidence="5" type="ORF">LSAA_14193</name>
</gene>
<evidence type="ECO:0000256" key="3">
    <source>
        <dbReference type="RuleBase" id="RU003423"/>
    </source>
</evidence>
<accession>A0A7R8D465</accession>
<keyword evidence="6" id="KW-1185">Reference proteome</keyword>
<evidence type="ECO:0000313" key="5">
    <source>
        <dbReference type="EMBL" id="CAF3022958.1"/>
    </source>
</evidence>
<dbReference type="OrthoDB" id="537444at2759"/>
<name>A0A7R8D465_LEPSM</name>
<evidence type="ECO:0000313" key="6">
    <source>
        <dbReference type="Proteomes" id="UP000675881"/>
    </source>
</evidence>
<keyword evidence="3 5" id="KW-0808">Transferase</keyword>
<dbReference type="EMBL" id="HG994587">
    <property type="protein sequence ID" value="CAF3022958.1"/>
    <property type="molecule type" value="Genomic_DNA"/>
</dbReference>
<feature type="compositionally biased region" description="Basic and acidic residues" evidence="4">
    <location>
        <begin position="210"/>
        <end position="222"/>
    </location>
</feature>
<dbReference type="GO" id="GO:0045254">
    <property type="term" value="C:pyruvate dehydrogenase complex"/>
    <property type="evidence" value="ECO:0007669"/>
    <property type="project" value="InterPro"/>
</dbReference>
<comment type="similarity">
    <text evidence="1 3">Belongs to the 2-oxoacid dehydrogenase family.</text>
</comment>
<feature type="region of interest" description="Disordered" evidence="4">
    <location>
        <begin position="210"/>
        <end position="242"/>
    </location>
</feature>
<dbReference type="InterPro" id="IPR001078">
    <property type="entry name" value="2-oxoacid_DH_actylTfrase"/>
</dbReference>
<dbReference type="PANTHER" id="PTHR23151">
    <property type="entry name" value="DIHYDROLIPOAMIDE ACETYL/SUCCINYL-TRANSFERASE-RELATED"/>
    <property type="match status" value="1"/>
</dbReference>
<evidence type="ECO:0000256" key="4">
    <source>
        <dbReference type="SAM" id="MobiDB-lite"/>
    </source>
</evidence>
<dbReference type="GO" id="GO:0005739">
    <property type="term" value="C:mitochondrion"/>
    <property type="evidence" value="ECO:0007669"/>
    <property type="project" value="TreeGrafter"/>
</dbReference>
<dbReference type="InterPro" id="IPR000089">
    <property type="entry name" value="Biotin_lipoyl"/>
</dbReference>
<dbReference type="AlphaFoldDB" id="A0A7R8D465"/>
<dbReference type="Gene3D" id="4.10.320.10">
    <property type="entry name" value="E3-binding domain"/>
    <property type="match status" value="1"/>
</dbReference>
<dbReference type="GO" id="GO:0006086">
    <property type="term" value="P:pyruvate decarboxylation to acetyl-CoA"/>
    <property type="evidence" value="ECO:0007669"/>
    <property type="project" value="InterPro"/>
</dbReference>
<evidence type="ECO:0000256" key="1">
    <source>
        <dbReference type="ARBA" id="ARBA00007317"/>
    </source>
</evidence>
<dbReference type="SUPFAM" id="SSF51230">
    <property type="entry name" value="Single hybrid motif"/>
    <property type="match status" value="2"/>
</dbReference>
<feature type="region of interest" description="Disordered" evidence="4">
    <location>
        <begin position="282"/>
        <end position="323"/>
    </location>
</feature>
<dbReference type="CDD" id="cd06849">
    <property type="entry name" value="lipoyl_domain"/>
    <property type="match status" value="2"/>
</dbReference>
<reference evidence="5" key="1">
    <citation type="submission" date="2021-02" db="EMBL/GenBank/DDBJ databases">
        <authorList>
            <person name="Bekaert M."/>
        </authorList>
    </citation>
    <scope>NUCLEOTIDE SEQUENCE</scope>
    <source>
        <strain evidence="5">IoA-00</strain>
    </source>
</reference>
<protein>
    <recommendedName>
        <fullName evidence="3">Dihydrolipoamide acetyltransferase component of pyruvate dehydrogenase complex</fullName>
        <ecNumber evidence="3">2.3.1.-</ecNumber>
    </recommendedName>
</protein>
<dbReference type="FunFam" id="2.40.50.100:FF:000010">
    <property type="entry name" value="Acetyltransferase component of pyruvate dehydrogenase complex"/>
    <property type="match status" value="2"/>
</dbReference>